<comment type="caution">
    <text evidence="3">The sequence shown here is derived from an EMBL/GenBank/DDBJ whole genome shotgun (WGS) entry which is preliminary data.</text>
</comment>
<accession>A0A951Q9D9</accession>
<reference evidence="3" key="2">
    <citation type="journal article" date="2022" name="Microbiol. Resour. Announc.">
        <title>Metagenome Sequencing to Explore Phylogenomics of Terrestrial Cyanobacteria.</title>
        <authorList>
            <person name="Ward R.D."/>
            <person name="Stajich J.E."/>
            <person name="Johansen J.R."/>
            <person name="Huntemann M."/>
            <person name="Clum A."/>
            <person name="Foster B."/>
            <person name="Foster B."/>
            <person name="Roux S."/>
            <person name="Palaniappan K."/>
            <person name="Varghese N."/>
            <person name="Mukherjee S."/>
            <person name="Reddy T.B.K."/>
            <person name="Daum C."/>
            <person name="Copeland A."/>
            <person name="Chen I.A."/>
            <person name="Ivanova N.N."/>
            <person name="Kyrpides N.C."/>
            <person name="Shapiro N."/>
            <person name="Eloe-Fadrosh E.A."/>
            <person name="Pietrasiak N."/>
        </authorList>
    </citation>
    <scope>NUCLEOTIDE SEQUENCE</scope>
    <source>
        <strain evidence="3">UHER 2000/2452</strain>
    </source>
</reference>
<sequence length="263" mass="28977">MSLYFSKLLPLFIYPLGLACLLLLLALLLIWKRPRLSALSIVMALALLLVGGNSWVANQLTRSLEWQNIPATLPNAEAIVVLGGATRPQIYPRPAVDVMEEGDRMIYGAQLYRQGKAPIVILSGGRTLNLQEVSSSESSDMKTLIETMGVPASAILQDATSLNTYENAVNVKKILQQRGINKILLVTSALHMPRSLRIFQKQGIEAIAAPTDFLVSQEELDFSEDTLASTVLNALPDARNLNQLTRSIKEYIGLFIYGLRGWL</sequence>
<evidence type="ECO:0000313" key="3">
    <source>
        <dbReference type="EMBL" id="MBW4657645.1"/>
    </source>
</evidence>
<dbReference type="PANTHER" id="PTHR30336:SF4">
    <property type="entry name" value="ENVELOPE BIOGENESIS FACTOR ELYC"/>
    <property type="match status" value="1"/>
</dbReference>
<dbReference type="Gene3D" id="3.40.50.620">
    <property type="entry name" value="HUPs"/>
    <property type="match status" value="1"/>
</dbReference>
<dbReference type="GO" id="GO:0005886">
    <property type="term" value="C:plasma membrane"/>
    <property type="evidence" value="ECO:0007669"/>
    <property type="project" value="TreeGrafter"/>
</dbReference>
<dbReference type="PROSITE" id="PS51257">
    <property type="entry name" value="PROKAR_LIPOPROTEIN"/>
    <property type="match status" value="1"/>
</dbReference>
<keyword evidence="1" id="KW-1133">Transmembrane helix</keyword>
<dbReference type="InterPro" id="IPR003848">
    <property type="entry name" value="DUF218"/>
</dbReference>
<feature type="transmembrane region" description="Helical" evidence="1">
    <location>
        <begin position="38"/>
        <end position="57"/>
    </location>
</feature>
<name>A0A951Q9D9_9CYAN</name>
<evidence type="ECO:0000256" key="1">
    <source>
        <dbReference type="SAM" id="Phobius"/>
    </source>
</evidence>
<feature type="domain" description="DUF218" evidence="2">
    <location>
        <begin position="77"/>
        <end position="253"/>
    </location>
</feature>
<keyword evidence="1" id="KW-0812">Transmembrane</keyword>
<dbReference type="PANTHER" id="PTHR30336">
    <property type="entry name" value="INNER MEMBRANE PROTEIN, PROBABLE PERMEASE"/>
    <property type="match status" value="1"/>
</dbReference>
<organism evidence="3 4">
    <name type="scientific">Drouetiella hepatica Uher 2000/2452</name>
    <dbReference type="NCBI Taxonomy" id="904376"/>
    <lineage>
        <taxon>Bacteria</taxon>
        <taxon>Bacillati</taxon>
        <taxon>Cyanobacteriota</taxon>
        <taxon>Cyanophyceae</taxon>
        <taxon>Oculatellales</taxon>
        <taxon>Oculatellaceae</taxon>
        <taxon>Drouetiella</taxon>
    </lineage>
</organism>
<gene>
    <name evidence="3" type="ORF">KME15_03150</name>
</gene>
<evidence type="ECO:0000313" key="4">
    <source>
        <dbReference type="Proteomes" id="UP000757435"/>
    </source>
</evidence>
<dbReference type="InterPro" id="IPR051599">
    <property type="entry name" value="Cell_Envelope_Assoc"/>
</dbReference>
<dbReference type="GO" id="GO:0043164">
    <property type="term" value="P:Gram-negative-bacterium-type cell wall biogenesis"/>
    <property type="evidence" value="ECO:0007669"/>
    <property type="project" value="TreeGrafter"/>
</dbReference>
<dbReference type="CDD" id="cd06259">
    <property type="entry name" value="YdcF-like"/>
    <property type="match status" value="1"/>
</dbReference>
<dbReference type="Pfam" id="PF02698">
    <property type="entry name" value="DUF218"/>
    <property type="match status" value="1"/>
</dbReference>
<protein>
    <submittedName>
        <fullName evidence="3">YdcF family protein</fullName>
    </submittedName>
</protein>
<keyword evidence="1" id="KW-0472">Membrane</keyword>
<dbReference type="EMBL" id="JAHHHD010000002">
    <property type="protein sequence ID" value="MBW4657645.1"/>
    <property type="molecule type" value="Genomic_DNA"/>
</dbReference>
<feature type="transmembrane region" description="Helical" evidence="1">
    <location>
        <begin position="12"/>
        <end position="31"/>
    </location>
</feature>
<evidence type="ECO:0000259" key="2">
    <source>
        <dbReference type="Pfam" id="PF02698"/>
    </source>
</evidence>
<dbReference type="Proteomes" id="UP000757435">
    <property type="component" value="Unassembled WGS sequence"/>
</dbReference>
<dbReference type="InterPro" id="IPR014729">
    <property type="entry name" value="Rossmann-like_a/b/a_fold"/>
</dbReference>
<dbReference type="AlphaFoldDB" id="A0A951Q9D9"/>
<dbReference type="GO" id="GO:0000270">
    <property type="term" value="P:peptidoglycan metabolic process"/>
    <property type="evidence" value="ECO:0007669"/>
    <property type="project" value="TreeGrafter"/>
</dbReference>
<reference evidence="3" key="1">
    <citation type="submission" date="2021-05" db="EMBL/GenBank/DDBJ databases">
        <authorList>
            <person name="Pietrasiak N."/>
            <person name="Ward R."/>
            <person name="Stajich J.E."/>
            <person name="Kurbessoian T."/>
        </authorList>
    </citation>
    <scope>NUCLEOTIDE SEQUENCE</scope>
    <source>
        <strain evidence="3">UHER 2000/2452</strain>
    </source>
</reference>
<proteinExistence type="predicted"/>